<dbReference type="Proteomes" id="UP000008311">
    <property type="component" value="Unassembled WGS sequence"/>
</dbReference>
<reference evidence="2" key="1">
    <citation type="journal article" date="2010" name="Nat. Biotechnol.">
        <title>Draft genome sequence of the oilseed species Ricinus communis.</title>
        <authorList>
            <person name="Chan A.P."/>
            <person name="Crabtree J."/>
            <person name="Zhao Q."/>
            <person name="Lorenzi H."/>
            <person name="Orvis J."/>
            <person name="Puiu D."/>
            <person name="Melake-Berhan A."/>
            <person name="Jones K.M."/>
            <person name="Redman J."/>
            <person name="Chen G."/>
            <person name="Cahoon E.B."/>
            <person name="Gedil M."/>
            <person name="Stanke M."/>
            <person name="Haas B.J."/>
            <person name="Wortman J.R."/>
            <person name="Fraser-Liggett C.M."/>
            <person name="Ravel J."/>
            <person name="Rabinowicz P.D."/>
        </authorList>
    </citation>
    <scope>NUCLEOTIDE SEQUENCE [LARGE SCALE GENOMIC DNA]</scope>
    <source>
        <strain evidence="2">cv. Hale</strain>
    </source>
</reference>
<dbReference type="EMBL" id="EQ973787">
    <property type="protein sequence ID" value="EEF47902.1"/>
    <property type="molecule type" value="Genomic_DNA"/>
</dbReference>
<accession>B9RL83</accession>
<evidence type="ECO:0000313" key="2">
    <source>
        <dbReference type="Proteomes" id="UP000008311"/>
    </source>
</evidence>
<evidence type="ECO:0000313" key="1">
    <source>
        <dbReference type="EMBL" id="EEF47902.1"/>
    </source>
</evidence>
<proteinExistence type="predicted"/>
<dbReference type="InParanoid" id="B9RL83"/>
<keyword evidence="2" id="KW-1185">Reference proteome</keyword>
<sequence length="74" mass="8628">MPSRLVCQYRGLQRIRPTLLEFKLRSDFARFLDQVRCTWSSQAILHNLPESGDPIVDDAYRAWVVCADIILSLY</sequence>
<name>B9RL83_RICCO</name>
<gene>
    <name evidence="1" type="ORF">RCOM_1668110</name>
</gene>
<organism evidence="1 2">
    <name type="scientific">Ricinus communis</name>
    <name type="common">Castor bean</name>
    <dbReference type="NCBI Taxonomy" id="3988"/>
    <lineage>
        <taxon>Eukaryota</taxon>
        <taxon>Viridiplantae</taxon>
        <taxon>Streptophyta</taxon>
        <taxon>Embryophyta</taxon>
        <taxon>Tracheophyta</taxon>
        <taxon>Spermatophyta</taxon>
        <taxon>Magnoliopsida</taxon>
        <taxon>eudicotyledons</taxon>
        <taxon>Gunneridae</taxon>
        <taxon>Pentapetalae</taxon>
        <taxon>rosids</taxon>
        <taxon>fabids</taxon>
        <taxon>Malpighiales</taxon>
        <taxon>Euphorbiaceae</taxon>
        <taxon>Acalyphoideae</taxon>
        <taxon>Acalypheae</taxon>
        <taxon>Ricinus</taxon>
    </lineage>
</organism>
<protein>
    <submittedName>
        <fullName evidence="1">Uncharacterized protein</fullName>
    </submittedName>
</protein>
<dbReference type="AlphaFoldDB" id="B9RL83"/>